<evidence type="ECO:0000313" key="8">
    <source>
        <dbReference type="EMBL" id="KAI1698890.1"/>
    </source>
</evidence>
<dbReference type="Pfam" id="PF00854">
    <property type="entry name" value="PTR2"/>
    <property type="match status" value="1"/>
</dbReference>
<keyword evidence="3 7" id="KW-0812">Transmembrane</keyword>
<sequence>MALHCNHLLHLLFSKFQPIKHVLQVMPPNSVSILWQLPQLATLTVAEILFCVTGFEFVYSQSPASLKSVARALWLVSNAIGDGLLVGISLFNMQDVILQTLLNMD</sequence>
<dbReference type="AlphaFoldDB" id="A0AAD4QVL8"/>
<dbReference type="Gene3D" id="1.20.1250.20">
    <property type="entry name" value="MFS general substrate transporter like domains"/>
    <property type="match status" value="1"/>
</dbReference>
<evidence type="ECO:0000256" key="7">
    <source>
        <dbReference type="SAM" id="Phobius"/>
    </source>
</evidence>
<organism evidence="8 9">
    <name type="scientific">Ditylenchus destructor</name>
    <dbReference type="NCBI Taxonomy" id="166010"/>
    <lineage>
        <taxon>Eukaryota</taxon>
        <taxon>Metazoa</taxon>
        <taxon>Ecdysozoa</taxon>
        <taxon>Nematoda</taxon>
        <taxon>Chromadorea</taxon>
        <taxon>Rhabditida</taxon>
        <taxon>Tylenchina</taxon>
        <taxon>Tylenchomorpha</taxon>
        <taxon>Sphaerularioidea</taxon>
        <taxon>Anguinidae</taxon>
        <taxon>Anguininae</taxon>
        <taxon>Ditylenchus</taxon>
    </lineage>
</organism>
<protein>
    <submittedName>
        <fullName evidence="8">POT family domain-containing protein</fullName>
    </submittedName>
</protein>
<feature type="transmembrane region" description="Helical" evidence="7">
    <location>
        <begin position="72"/>
        <end position="91"/>
    </location>
</feature>
<keyword evidence="4" id="KW-0571">Peptide transport</keyword>
<comment type="caution">
    <text evidence="8">The sequence shown here is derived from an EMBL/GenBank/DDBJ whole genome shotgun (WGS) entry which is preliminary data.</text>
</comment>
<evidence type="ECO:0000256" key="2">
    <source>
        <dbReference type="ARBA" id="ARBA00005982"/>
    </source>
</evidence>
<comment type="similarity">
    <text evidence="2">Belongs to the major facilitator superfamily. Proton-dependent oligopeptide transporter (POT/PTR) (TC 2.A.17) family.</text>
</comment>
<feature type="transmembrane region" description="Helical" evidence="7">
    <location>
        <begin position="40"/>
        <end position="60"/>
    </location>
</feature>
<accession>A0AAD4QVL8</accession>
<dbReference type="Proteomes" id="UP001201812">
    <property type="component" value="Unassembled WGS sequence"/>
</dbReference>
<dbReference type="InterPro" id="IPR036259">
    <property type="entry name" value="MFS_trans_sf"/>
</dbReference>
<proteinExistence type="inferred from homology"/>
<keyword evidence="5 7" id="KW-1133">Transmembrane helix</keyword>
<gene>
    <name evidence="8" type="ORF">DdX_17648</name>
</gene>
<keyword evidence="4" id="KW-0813">Transport</keyword>
<evidence type="ECO:0000256" key="1">
    <source>
        <dbReference type="ARBA" id="ARBA00004141"/>
    </source>
</evidence>
<keyword evidence="9" id="KW-1185">Reference proteome</keyword>
<dbReference type="GO" id="GO:0015833">
    <property type="term" value="P:peptide transport"/>
    <property type="evidence" value="ECO:0007669"/>
    <property type="project" value="UniProtKB-KW"/>
</dbReference>
<dbReference type="GO" id="GO:0022857">
    <property type="term" value="F:transmembrane transporter activity"/>
    <property type="evidence" value="ECO:0007669"/>
    <property type="project" value="InterPro"/>
</dbReference>
<dbReference type="GO" id="GO:0016020">
    <property type="term" value="C:membrane"/>
    <property type="evidence" value="ECO:0007669"/>
    <property type="project" value="UniProtKB-SubCell"/>
</dbReference>
<evidence type="ECO:0000256" key="5">
    <source>
        <dbReference type="ARBA" id="ARBA00022989"/>
    </source>
</evidence>
<keyword evidence="4" id="KW-0653">Protein transport</keyword>
<evidence type="ECO:0000256" key="6">
    <source>
        <dbReference type="ARBA" id="ARBA00023136"/>
    </source>
</evidence>
<reference evidence="8" key="1">
    <citation type="submission" date="2022-01" db="EMBL/GenBank/DDBJ databases">
        <title>Genome Sequence Resource for Two Populations of Ditylenchus destructor, the Migratory Endoparasitic Phytonematode.</title>
        <authorList>
            <person name="Zhang H."/>
            <person name="Lin R."/>
            <person name="Xie B."/>
        </authorList>
    </citation>
    <scope>NUCLEOTIDE SEQUENCE</scope>
    <source>
        <strain evidence="8">BazhouSP</strain>
    </source>
</reference>
<dbReference type="EMBL" id="JAKKPZ010000200">
    <property type="protein sequence ID" value="KAI1698890.1"/>
    <property type="molecule type" value="Genomic_DNA"/>
</dbReference>
<dbReference type="InterPro" id="IPR000109">
    <property type="entry name" value="POT_fam"/>
</dbReference>
<evidence type="ECO:0000256" key="4">
    <source>
        <dbReference type="ARBA" id="ARBA00022856"/>
    </source>
</evidence>
<evidence type="ECO:0000256" key="3">
    <source>
        <dbReference type="ARBA" id="ARBA00022692"/>
    </source>
</evidence>
<dbReference type="PANTHER" id="PTHR11654">
    <property type="entry name" value="OLIGOPEPTIDE TRANSPORTER-RELATED"/>
    <property type="match status" value="1"/>
</dbReference>
<name>A0AAD4QVL8_9BILA</name>
<evidence type="ECO:0000313" key="9">
    <source>
        <dbReference type="Proteomes" id="UP001201812"/>
    </source>
</evidence>
<comment type="subcellular location">
    <subcellularLocation>
        <location evidence="1">Membrane</location>
        <topology evidence="1">Multi-pass membrane protein</topology>
    </subcellularLocation>
</comment>
<keyword evidence="6 7" id="KW-0472">Membrane</keyword>